<evidence type="ECO:0000313" key="6">
    <source>
        <dbReference type="EMBL" id="GAA1740782.1"/>
    </source>
</evidence>
<evidence type="ECO:0000256" key="4">
    <source>
        <dbReference type="ARBA" id="ARBA00023163"/>
    </source>
</evidence>
<dbReference type="PROSITE" id="PS50931">
    <property type="entry name" value="HTH_LYSR"/>
    <property type="match status" value="1"/>
</dbReference>
<evidence type="ECO:0000313" key="7">
    <source>
        <dbReference type="Proteomes" id="UP001501138"/>
    </source>
</evidence>
<gene>
    <name evidence="6" type="ORF">GCM10009809_40420</name>
</gene>
<keyword evidence="3" id="KW-0238">DNA-binding</keyword>
<dbReference type="InterPro" id="IPR005119">
    <property type="entry name" value="LysR_subst-bd"/>
</dbReference>
<dbReference type="SUPFAM" id="SSF46785">
    <property type="entry name" value="Winged helix' DNA-binding domain"/>
    <property type="match status" value="1"/>
</dbReference>
<dbReference type="PANTHER" id="PTHR30126:SF39">
    <property type="entry name" value="HTH-TYPE TRANSCRIPTIONAL REGULATOR CYSL"/>
    <property type="match status" value="1"/>
</dbReference>
<dbReference type="InterPro" id="IPR036388">
    <property type="entry name" value="WH-like_DNA-bd_sf"/>
</dbReference>
<evidence type="ECO:0000256" key="2">
    <source>
        <dbReference type="ARBA" id="ARBA00023015"/>
    </source>
</evidence>
<dbReference type="RefSeq" id="WP_344250698.1">
    <property type="nucleotide sequence ID" value="NZ_BAAAPM010000010.1"/>
</dbReference>
<dbReference type="Gene3D" id="3.40.190.10">
    <property type="entry name" value="Periplasmic binding protein-like II"/>
    <property type="match status" value="2"/>
</dbReference>
<feature type="domain" description="HTH lysR-type" evidence="5">
    <location>
        <begin position="5"/>
        <end position="62"/>
    </location>
</feature>
<dbReference type="EMBL" id="BAAAPM010000010">
    <property type="protein sequence ID" value="GAA1740782.1"/>
    <property type="molecule type" value="Genomic_DNA"/>
</dbReference>
<comment type="caution">
    <text evidence="6">The sequence shown here is derived from an EMBL/GenBank/DDBJ whole genome shotgun (WGS) entry which is preliminary data.</text>
</comment>
<keyword evidence="4" id="KW-0804">Transcription</keyword>
<accession>A0ABP4VX75</accession>
<dbReference type="PANTHER" id="PTHR30126">
    <property type="entry name" value="HTH-TYPE TRANSCRIPTIONAL REGULATOR"/>
    <property type="match status" value="1"/>
</dbReference>
<dbReference type="Pfam" id="PF00126">
    <property type="entry name" value="HTH_1"/>
    <property type="match status" value="1"/>
</dbReference>
<dbReference type="InterPro" id="IPR000847">
    <property type="entry name" value="LysR_HTH_N"/>
</dbReference>
<dbReference type="InterPro" id="IPR036390">
    <property type="entry name" value="WH_DNA-bd_sf"/>
</dbReference>
<dbReference type="Proteomes" id="UP001501138">
    <property type="component" value="Unassembled WGS sequence"/>
</dbReference>
<evidence type="ECO:0000256" key="1">
    <source>
        <dbReference type="ARBA" id="ARBA00009437"/>
    </source>
</evidence>
<name>A0ABP4VX75_9MICO</name>
<keyword evidence="2" id="KW-0805">Transcription regulation</keyword>
<dbReference type="SUPFAM" id="SSF53850">
    <property type="entry name" value="Periplasmic binding protein-like II"/>
    <property type="match status" value="1"/>
</dbReference>
<keyword evidence="7" id="KW-1185">Reference proteome</keyword>
<dbReference type="Gene3D" id="1.10.10.10">
    <property type="entry name" value="Winged helix-like DNA-binding domain superfamily/Winged helix DNA-binding domain"/>
    <property type="match status" value="1"/>
</dbReference>
<sequence length="299" mass="30807">MAERTSLAALELLVAVDAHGSISAAARALGVSQPTASAGLRRLERRLGVELLARGPRGTTLTSTGRAAAGQARDVVAAADRFEESVAALRTGPSGSLRVAASLTVAEYLAPRWLAALAGTPGERVPDVELVVRNSREVMGLVLDGAAELGFVESPGVRRGLRSRTVARDTLVAVVAPGHVWSRRGSVRPEELVTGRLALREAGSGTREILEDALAGAGVRLPAHVPSFGSTAALKAAVRHGDGVAVLSDLTVADDVEAGRLASVPVEGVDLSRRLRVVWKDGATLSTAARRLAAAAGAR</sequence>
<protein>
    <submittedName>
        <fullName evidence="6">LysR family transcriptional regulator</fullName>
    </submittedName>
</protein>
<comment type="similarity">
    <text evidence="1">Belongs to the LysR transcriptional regulatory family.</text>
</comment>
<dbReference type="PRINTS" id="PR00039">
    <property type="entry name" value="HTHLYSR"/>
</dbReference>
<dbReference type="Pfam" id="PF03466">
    <property type="entry name" value="LysR_substrate"/>
    <property type="match status" value="1"/>
</dbReference>
<organism evidence="6 7">
    <name type="scientific">Isoptericola hypogeus</name>
    <dbReference type="NCBI Taxonomy" id="300179"/>
    <lineage>
        <taxon>Bacteria</taxon>
        <taxon>Bacillati</taxon>
        <taxon>Actinomycetota</taxon>
        <taxon>Actinomycetes</taxon>
        <taxon>Micrococcales</taxon>
        <taxon>Promicromonosporaceae</taxon>
        <taxon>Isoptericola</taxon>
    </lineage>
</organism>
<proteinExistence type="inferred from homology"/>
<evidence type="ECO:0000256" key="3">
    <source>
        <dbReference type="ARBA" id="ARBA00023125"/>
    </source>
</evidence>
<evidence type="ECO:0000259" key="5">
    <source>
        <dbReference type="PROSITE" id="PS50931"/>
    </source>
</evidence>
<reference evidence="7" key="1">
    <citation type="journal article" date="2019" name="Int. J. Syst. Evol. Microbiol.">
        <title>The Global Catalogue of Microorganisms (GCM) 10K type strain sequencing project: providing services to taxonomists for standard genome sequencing and annotation.</title>
        <authorList>
            <consortium name="The Broad Institute Genomics Platform"/>
            <consortium name="The Broad Institute Genome Sequencing Center for Infectious Disease"/>
            <person name="Wu L."/>
            <person name="Ma J."/>
        </authorList>
    </citation>
    <scope>NUCLEOTIDE SEQUENCE [LARGE SCALE GENOMIC DNA]</scope>
    <source>
        <strain evidence="7">JCM 15589</strain>
    </source>
</reference>